<gene>
    <name evidence="2" type="ORF">CVT25_009801</name>
</gene>
<comment type="caution">
    <text evidence="2">The sequence shown here is derived from an EMBL/GenBank/DDBJ whole genome shotgun (WGS) entry which is preliminary data.</text>
</comment>
<evidence type="ECO:0000256" key="1">
    <source>
        <dbReference type="SAM" id="SignalP"/>
    </source>
</evidence>
<evidence type="ECO:0000313" key="3">
    <source>
        <dbReference type="Proteomes" id="UP000283269"/>
    </source>
</evidence>
<sequence length="125" mass="13623">MFSLTTVFSILFFLVFVAQASPIDLVERAKLDVFVPTIIKPDSKTTWIIGELALVSWDTSNAPKSISNGASVVLNGYRPLASGFDMRDGNVTFPVPLDVKQGPNFITLFGDSGNYSPVFQIAAKY</sequence>
<dbReference type="Proteomes" id="UP000283269">
    <property type="component" value="Unassembled WGS sequence"/>
</dbReference>
<accession>A0A409X844</accession>
<feature type="chain" id="PRO_5019414294" evidence="1">
    <location>
        <begin position="21"/>
        <end position="125"/>
    </location>
</feature>
<keyword evidence="1" id="KW-0732">Signal</keyword>
<feature type="signal peptide" evidence="1">
    <location>
        <begin position="1"/>
        <end position="20"/>
    </location>
</feature>
<organism evidence="2 3">
    <name type="scientific">Psilocybe cyanescens</name>
    <dbReference type="NCBI Taxonomy" id="93625"/>
    <lineage>
        <taxon>Eukaryota</taxon>
        <taxon>Fungi</taxon>
        <taxon>Dikarya</taxon>
        <taxon>Basidiomycota</taxon>
        <taxon>Agaricomycotina</taxon>
        <taxon>Agaricomycetes</taxon>
        <taxon>Agaricomycetidae</taxon>
        <taxon>Agaricales</taxon>
        <taxon>Agaricineae</taxon>
        <taxon>Strophariaceae</taxon>
        <taxon>Psilocybe</taxon>
    </lineage>
</organism>
<proteinExistence type="predicted"/>
<keyword evidence="3" id="KW-1185">Reference proteome</keyword>
<dbReference type="AlphaFoldDB" id="A0A409X844"/>
<protein>
    <submittedName>
        <fullName evidence="2">Uncharacterized protein</fullName>
    </submittedName>
</protein>
<name>A0A409X844_PSICY</name>
<dbReference type="OrthoDB" id="2973648at2759"/>
<dbReference type="InParanoid" id="A0A409X844"/>
<evidence type="ECO:0000313" key="2">
    <source>
        <dbReference type="EMBL" id="PPQ86915.1"/>
    </source>
</evidence>
<reference evidence="2 3" key="1">
    <citation type="journal article" date="2018" name="Evol. Lett.">
        <title>Horizontal gene cluster transfer increased hallucinogenic mushroom diversity.</title>
        <authorList>
            <person name="Reynolds H.T."/>
            <person name="Vijayakumar V."/>
            <person name="Gluck-Thaler E."/>
            <person name="Korotkin H.B."/>
            <person name="Matheny P.B."/>
            <person name="Slot J.C."/>
        </authorList>
    </citation>
    <scope>NUCLEOTIDE SEQUENCE [LARGE SCALE GENOMIC DNA]</scope>
    <source>
        <strain evidence="2 3">2631</strain>
    </source>
</reference>
<dbReference type="EMBL" id="NHYD01002409">
    <property type="protein sequence ID" value="PPQ86915.1"/>
    <property type="molecule type" value="Genomic_DNA"/>
</dbReference>